<comment type="catalytic activity">
    <reaction evidence="7 8">
        <text>D-arabinose 5-phosphate + phosphoenolpyruvate + H2O = 3-deoxy-alpha-D-manno-2-octulosonate-8-phosphate + phosphate</text>
        <dbReference type="Rhea" id="RHEA:14053"/>
        <dbReference type="ChEBI" id="CHEBI:15377"/>
        <dbReference type="ChEBI" id="CHEBI:43474"/>
        <dbReference type="ChEBI" id="CHEBI:57693"/>
        <dbReference type="ChEBI" id="CHEBI:58702"/>
        <dbReference type="ChEBI" id="CHEBI:85985"/>
        <dbReference type="EC" id="2.5.1.55"/>
    </reaction>
</comment>
<evidence type="ECO:0000256" key="5">
    <source>
        <dbReference type="ARBA" id="ARBA00022490"/>
    </source>
</evidence>
<evidence type="ECO:0000256" key="8">
    <source>
        <dbReference type="HAMAP-Rule" id="MF_00056"/>
    </source>
</evidence>
<dbReference type="InterPro" id="IPR006218">
    <property type="entry name" value="DAHP1/KDSA"/>
</dbReference>
<dbReference type="UniPathway" id="UPA00357">
    <property type="reaction ID" value="UER00474"/>
</dbReference>
<comment type="subcellular location">
    <subcellularLocation>
        <location evidence="1 8">Cytoplasm</location>
    </subcellularLocation>
</comment>
<dbReference type="AlphaFoldDB" id="E0TD77"/>
<accession>E0TD77</accession>
<evidence type="ECO:0000256" key="3">
    <source>
        <dbReference type="ARBA" id="ARBA00004845"/>
    </source>
</evidence>
<proteinExistence type="inferred from homology"/>
<evidence type="ECO:0000259" key="9">
    <source>
        <dbReference type="Pfam" id="PF00793"/>
    </source>
</evidence>
<evidence type="ECO:0000256" key="2">
    <source>
        <dbReference type="ARBA" id="ARBA00004756"/>
    </source>
</evidence>
<dbReference type="Pfam" id="PF00793">
    <property type="entry name" value="DAHP_synth_1"/>
    <property type="match status" value="1"/>
</dbReference>
<gene>
    <name evidence="8" type="primary">kdsA</name>
    <name evidence="10" type="ordered locus">PB2503_09234</name>
</gene>
<dbReference type="InterPro" id="IPR006269">
    <property type="entry name" value="KDO8P_synthase"/>
</dbReference>
<dbReference type="eggNOG" id="COG2877">
    <property type="taxonomic scope" value="Bacteria"/>
</dbReference>
<feature type="domain" description="DAHP synthetase I/KDSA" evidence="9">
    <location>
        <begin position="16"/>
        <end position="280"/>
    </location>
</feature>
<dbReference type="NCBIfam" id="NF003543">
    <property type="entry name" value="PRK05198.1"/>
    <property type="match status" value="1"/>
</dbReference>
<dbReference type="GO" id="GO:0005737">
    <property type="term" value="C:cytoplasm"/>
    <property type="evidence" value="ECO:0007669"/>
    <property type="project" value="UniProtKB-SubCell"/>
</dbReference>
<dbReference type="GO" id="GO:0008676">
    <property type="term" value="F:3-deoxy-8-phosphooctulonate synthase activity"/>
    <property type="evidence" value="ECO:0007669"/>
    <property type="project" value="UniProtKB-UniRule"/>
</dbReference>
<reference evidence="10 11" key="2">
    <citation type="journal article" date="2011" name="J. Bacteriol.">
        <title>Complete genome sequence of strain HTCC2503T of Parvularcula bermudensis, the type species of the order "Parvularculales" in the class Alphaproteobacteria.</title>
        <authorList>
            <person name="Oh H.M."/>
            <person name="Kang I."/>
            <person name="Vergin K.L."/>
            <person name="Kang D."/>
            <person name="Rhee K.H."/>
            <person name="Giovannoni S.J."/>
            <person name="Cho J.C."/>
        </authorList>
    </citation>
    <scope>NUCLEOTIDE SEQUENCE [LARGE SCALE GENOMIC DNA]</scope>
    <source>
        <strain evidence="11">ATCC BAA-594 / HTCC2503 / KCTC 12087</strain>
    </source>
</reference>
<evidence type="ECO:0000256" key="1">
    <source>
        <dbReference type="ARBA" id="ARBA00004496"/>
    </source>
</evidence>
<evidence type="ECO:0000256" key="4">
    <source>
        <dbReference type="ARBA" id="ARBA00010499"/>
    </source>
</evidence>
<dbReference type="NCBIfam" id="TIGR01362">
    <property type="entry name" value="KDO8P_synth"/>
    <property type="match status" value="1"/>
</dbReference>
<protein>
    <recommendedName>
        <fullName evidence="8">2-dehydro-3-deoxyphosphooctonate aldolase</fullName>
        <ecNumber evidence="8">2.5.1.55</ecNumber>
    </recommendedName>
    <alternativeName>
        <fullName evidence="8">3-deoxy-D-manno-octulosonic acid 8-phosphate synthase</fullName>
    </alternativeName>
    <alternativeName>
        <fullName evidence="8">KDO-8-phosphate synthase</fullName>
        <shortName evidence="8">KDO 8-P synthase</shortName>
        <shortName evidence="8">KDOPS</shortName>
    </alternativeName>
    <alternativeName>
        <fullName evidence="8">Phospho-2-dehydro-3-deoxyoctonate aldolase</fullName>
    </alternativeName>
</protein>
<dbReference type="EC" id="2.5.1.55" evidence="8"/>
<sequence>MTGHAAQSEVTITAPGGDVRVGNHLPLMLFAGPCAMESRAHALEVAGAIKEITDRLGIGFVYKSSFDKANRTSLSARRGIGMAEALPIFAEVKERLGVPVLTDIHERAQCAPVAEVVDVLQIPAFLCRQTDLLVAAAETGRVIKVKKGQFLAPWDMTNVVAKITGSGNSRVLVTERGASFGYNTLVTDFRGLKTMAEETGAPIIFDATHSVQQPGGQGGSSGGQREMVPTLARAAAAVGVAGLFAETHPDPDSAPSDGPNMIPLSRLEIFLRELQDLDRIAKGRAALHSFAPDEGA</sequence>
<evidence type="ECO:0000313" key="10">
    <source>
        <dbReference type="EMBL" id="ADM09900.1"/>
    </source>
</evidence>
<dbReference type="RefSeq" id="WP_013300874.1">
    <property type="nucleotide sequence ID" value="NC_014414.1"/>
</dbReference>
<dbReference type="InterPro" id="IPR013785">
    <property type="entry name" value="Aldolase_TIM"/>
</dbReference>
<keyword evidence="8" id="KW-0448">Lipopolysaccharide biosynthesis</keyword>
<dbReference type="SUPFAM" id="SSF51569">
    <property type="entry name" value="Aldolase"/>
    <property type="match status" value="1"/>
</dbReference>
<comment type="pathway">
    <text evidence="2 8">Bacterial outer membrane biogenesis; lipopolysaccharide biosynthesis.</text>
</comment>
<dbReference type="Gene3D" id="3.20.20.70">
    <property type="entry name" value="Aldolase class I"/>
    <property type="match status" value="1"/>
</dbReference>
<dbReference type="OrthoDB" id="9776934at2"/>
<comment type="similarity">
    <text evidence="4 8">Belongs to the KdsA family.</text>
</comment>
<dbReference type="GO" id="GO:0019294">
    <property type="term" value="P:keto-3-deoxy-D-manno-octulosonic acid biosynthetic process"/>
    <property type="evidence" value="ECO:0007669"/>
    <property type="project" value="UniProtKB-UniRule"/>
</dbReference>
<dbReference type="KEGG" id="pbr:PB2503_09234"/>
<evidence type="ECO:0000256" key="7">
    <source>
        <dbReference type="ARBA" id="ARBA00049112"/>
    </source>
</evidence>
<dbReference type="STRING" id="314260.PB2503_09234"/>
<keyword evidence="6 8" id="KW-0808">Transferase</keyword>
<keyword evidence="5 8" id="KW-0963">Cytoplasm</keyword>
<reference evidence="11" key="1">
    <citation type="submission" date="2010-08" db="EMBL/GenBank/DDBJ databases">
        <title>Genome sequence of Parvularcula bermudensis HTCC2503.</title>
        <authorList>
            <person name="Kang D.-M."/>
            <person name="Oh H.-M."/>
            <person name="Cho J.-C."/>
        </authorList>
    </citation>
    <scope>NUCLEOTIDE SEQUENCE [LARGE SCALE GENOMIC DNA]</scope>
    <source>
        <strain evidence="11">ATCC BAA-594 / HTCC2503 / KCTC 12087</strain>
    </source>
</reference>
<organism evidence="10 11">
    <name type="scientific">Parvularcula bermudensis (strain ATCC BAA-594 / HTCC2503 / KCTC 12087)</name>
    <dbReference type="NCBI Taxonomy" id="314260"/>
    <lineage>
        <taxon>Bacteria</taxon>
        <taxon>Pseudomonadati</taxon>
        <taxon>Pseudomonadota</taxon>
        <taxon>Alphaproteobacteria</taxon>
        <taxon>Parvularculales</taxon>
        <taxon>Parvularculaceae</taxon>
        <taxon>Parvularcula</taxon>
    </lineage>
</organism>
<evidence type="ECO:0000256" key="6">
    <source>
        <dbReference type="ARBA" id="ARBA00022679"/>
    </source>
</evidence>
<keyword evidence="11" id="KW-1185">Reference proteome</keyword>
<comment type="pathway">
    <text evidence="3 8">Carbohydrate biosynthesis; 3-deoxy-D-manno-octulosonate biosynthesis; 3-deoxy-D-manno-octulosonate from D-ribulose 5-phosphate: step 2/3.</text>
</comment>
<evidence type="ECO:0000313" key="11">
    <source>
        <dbReference type="Proteomes" id="UP000001302"/>
    </source>
</evidence>
<name>E0TD77_PARBH</name>
<dbReference type="HAMAP" id="MF_00056">
    <property type="entry name" value="KDO8P_synth"/>
    <property type="match status" value="1"/>
</dbReference>
<dbReference type="EMBL" id="CP002156">
    <property type="protein sequence ID" value="ADM09900.1"/>
    <property type="molecule type" value="Genomic_DNA"/>
</dbReference>
<dbReference type="PANTHER" id="PTHR21057">
    <property type="entry name" value="PHOSPHO-2-DEHYDRO-3-DEOXYHEPTONATE ALDOLASE"/>
    <property type="match status" value="1"/>
</dbReference>
<dbReference type="Proteomes" id="UP000001302">
    <property type="component" value="Chromosome"/>
</dbReference>
<dbReference type="HOGENOM" id="CLU_036666_0_0_5"/>
<dbReference type="UniPathway" id="UPA00030"/>